<reference evidence="1 2" key="1">
    <citation type="submission" date="2018-10" db="EMBL/GenBank/DDBJ databases">
        <title>Sphingobacterium sp. M05W1-28.</title>
        <authorList>
            <person name="Cai H."/>
        </authorList>
    </citation>
    <scope>NUCLEOTIDE SEQUENCE [LARGE SCALE GENOMIC DNA]</scope>
    <source>
        <strain evidence="1 2">M05W1-28</strain>
    </source>
</reference>
<dbReference type="RefSeq" id="WP_121126610.1">
    <property type="nucleotide sequence ID" value="NZ_RBWS01000022.1"/>
</dbReference>
<dbReference type="AlphaFoldDB" id="A0A420VS45"/>
<evidence type="ECO:0000313" key="1">
    <source>
        <dbReference type="EMBL" id="RKO69176.1"/>
    </source>
</evidence>
<protein>
    <submittedName>
        <fullName evidence="1">Uncharacterized protein</fullName>
    </submittedName>
</protein>
<organism evidence="1 2">
    <name type="scientific">Sphingobacterium puteale</name>
    <dbReference type="NCBI Taxonomy" id="2420510"/>
    <lineage>
        <taxon>Bacteria</taxon>
        <taxon>Pseudomonadati</taxon>
        <taxon>Bacteroidota</taxon>
        <taxon>Sphingobacteriia</taxon>
        <taxon>Sphingobacteriales</taxon>
        <taxon>Sphingobacteriaceae</taxon>
        <taxon>Sphingobacterium</taxon>
    </lineage>
</organism>
<gene>
    <name evidence="1" type="ORF">D7322_23365</name>
</gene>
<dbReference type="OrthoDB" id="9804235at2"/>
<accession>A0A420VS45</accession>
<dbReference type="Proteomes" id="UP000282423">
    <property type="component" value="Unassembled WGS sequence"/>
</dbReference>
<dbReference type="InterPro" id="IPR029068">
    <property type="entry name" value="Glyas_Bleomycin-R_OHBP_Dase"/>
</dbReference>
<evidence type="ECO:0000313" key="2">
    <source>
        <dbReference type="Proteomes" id="UP000282423"/>
    </source>
</evidence>
<proteinExistence type="predicted"/>
<sequence>MFGRDFKTNPDLESQGYQYDGILESGNEIPTGGMMHTAGKKPEYAVFYVFVDDAEKEIKIALENGGALVRGPVTDDSNITFARS</sequence>
<comment type="caution">
    <text evidence="1">The sequence shown here is derived from an EMBL/GenBank/DDBJ whole genome shotgun (WGS) entry which is preliminary data.</text>
</comment>
<dbReference type="Gene3D" id="3.10.180.10">
    <property type="entry name" value="2,3-Dihydroxybiphenyl 1,2-Dioxygenase, domain 1"/>
    <property type="match status" value="1"/>
</dbReference>
<keyword evidence="2" id="KW-1185">Reference proteome</keyword>
<dbReference type="EMBL" id="RBWS01000022">
    <property type="protein sequence ID" value="RKO69176.1"/>
    <property type="molecule type" value="Genomic_DNA"/>
</dbReference>
<name>A0A420VS45_9SPHI</name>